<dbReference type="GO" id="GO:0001401">
    <property type="term" value="C:SAM complex"/>
    <property type="evidence" value="ECO:0007669"/>
    <property type="project" value="TreeGrafter"/>
</dbReference>
<dbReference type="STRING" id="1168221.R7Z6Z3"/>
<dbReference type="GO" id="GO:0007005">
    <property type="term" value="P:mitochondrion organization"/>
    <property type="evidence" value="ECO:0007669"/>
    <property type="project" value="TreeGrafter"/>
</dbReference>
<name>R7Z6Z3_CONA1</name>
<dbReference type="InterPro" id="IPR033468">
    <property type="entry name" value="Metaxin_GST"/>
</dbReference>
<dbReference type="EMBL" id="JH767642">
    <property type="protein sequence ID" value="EON69932.1"/>
    <property type="molecule type" value="Genomic_DNA"/>
</dbReference>
<dbReference type="HOGENOM" id="CLU_055680_0_0_1"/>
<dbReference type="GeneID" id="19906508"/>
<feature type="domain" description="Thioredoxin-like fold" evidence="3">
    <location>
        <begin position="83"/>
        <end position="181"/>
    </location>
</feature>
<dbReference type="AlphaFoldDB" id="R7Z6Z3"/>
<evidence type="ECO:0000259" key="3">
    <source>
        <dbReference type="Pfam" id="PF17172"/>
    </source>
</evidence>
<feature type="compositionally biased region" description="Basic and acidic residues" evidence="1">
    <location>
        <begin position="1"/>
        <end position="19"/>
    </location>
</feature>
<dbReference type="PANTHER" id="PTHR12289:SF44">
    <property type="entry name" value="OUTER MEMBRANE PROTEIN (SAM35), PUTATIVE (AFU_ORTHOLOGUE AFUA_1G13180)-RELATED"/>
    <property type="match status" value="1"/>
</dbReference>
<protein>
    <recommendedName>
        <fullName evidence="6">Thioredoxin-like fold domain-containing protein</fullName>
    </recommendedName>
</protein>
<sequence>MPDDDASRSEKEDGKREPTTARPNVVGLFTIPAPLKRLFNKFPLVTYPANELPLRAQRPWHQHALYVFTTPEGEIAGSPSFNPSCLKWQAYLRFCDIEHRTVSSNNHASPSGALPFLLPSEGYVELPSPPPVLSGKLQRWVLSHSSSATPESSDLRYEAYISLLDHRIRRAWLYTFYLTPNFSSLALPLYINPTTSNPLVRHAQAHELHNAAAAELLKQAAVIDAETLYREAEEAFEALDTLLRNNEWFFGADGPGLFDAAVFAYTHLLLDEELGDGWRERRLCDAVRKSNGLVKHREQILERYFSRES</sequence>
<dbReference type="PANTHER" id="PTHR12289">
    <property type="entry name" value="METAXIN RELATED"/>
    <property type="match status" value="1"/>
</dbReference>
<dbReference type="OrthoDB" id="198787at2759"/>
<dbReference type="RefSeq" id="XP_007785249.1">
    <property type="nucleotide sequence ID" value="XM_007787059.1"/>
</dbReference>
<dbReference type="InterPro" id="IPR050931">
    <property type="entry name" value="Mito_Protein_Transport_Metaxin"/>
</dbReference>
<organism evidence="4 5">
    <name type="scientific">Coniosporium apollinis (strain CBS 100218)</name>
    <name type="common">Rock-inhabiting black yeast</name>
    <dbReference type="NCBI Taxonomy" id="1168221"/>
    <lineage>
        <taxon>Eukaryota</taxon>
        <taxon>Fungi</taxon>
        <taxon>Dikarya</taxon>
        <taxon>Ascomycota</taxon>
        <taxon>Pezizomycotina</taxon>
        <taxon>Dothideomycetes</taxon>
        <taxon>Dothideomycetes incertae sedis</taxon>
        <taxon>Coniosporium</taxon>
    </lineage>
</organism>
<keyword evidence="5" id="KW-1185">Reference proteome</keyword>
<proteinExistence type="predicted"/>
<feature type="region of interest" description="Disordered" evidence="1">
    <location>
        <begin position="1"/>
        <end position="21"/>
    </location>
</feature>
<reference evidence="5" key="1">
    <citation type="submission" date="2012-06" db="EMBL/GenBank/DDBJ databases">
        <title>The genome sequence of Coniosporium apollinis CBS 100218.</title>
        <authorList>
            <consortium name="The Broad Institute Genome Sequencing Platform"/>
            <person name="Cuomo C."/>
            <person name="Gorbushina A."/>
            <person name="Noack S."/>
            <person name="Walker B."/>
            <person name="Young S.K."/>
            <person name="Zeng Q."/>
            <person name="Gargeya S."/>
            <person name="Fitzgerald M."/>
            <person name="Haas B."/>
            <person name="Abouelleil A."/>
            <person name="Alvarado L."/>
            <person name="Arachchi H.M."/>
            <person name="Berlin A.M."/>
            <person name="Chapman S.B."/>
            <person name="Goldberg J."/>
            <person name="Griggs A."/>
            <person name="Gujja S."/>
            <person name="Hansen M."/>
            <person name="Howarth C."/>
            <person name="Imamovic A."/>
            <person name="Larimer J."/>
            <person name="McCowan C."/>
            <person name="Montmayeur A."/>
            <person name="Murphy C."/>
            <person name="Neiman D."/>
            <person name="Pearson M."/>
            <person name="Priest M."/>
            <person name="Roberts A."/>
            <person name="Saif S."/>
            <person name="Shea T."/>
            <person name="Sisk P."/>
            <person name="Sykes S."/>
            <person name="Wortman J."/>
            <person name="Nusbaum C."/>
            <person name="Birren B."/>
        </authorList>
    </citation>
    <scope>NUCLEOTIDE SEQUENCE [LARGE SCALE GENOMIC DNA]</scope>
    <source>
        <strain evidence="5">CBS 100218</strain>
    </source>
</reference>
<accession>R7Z6Z3</accession>
<evidence type="ECO:0000313" key="4">
    <source>
        <dbReference type="EMBL" id="EON69932.1"/>
    </source>
</evidence>
<dbReference type="InterPro" id="IPR036282">
    <property type="entry name" value="Glutathione-S-Trfase_C_sf"/>
</dbReference>
<evidence type="ECO:0000259" key="2">
    <source>
        <dbReference type="Pfam" id="PF17171"/>
    </source>
</evidence>
<evidence type="ECO:0008006" key="6">
    <source>
        <dbReference type="Google" id="ProtNLM"/>
    </source>
</evidence>
<gene>
    <name evidence="4" type="ORF">W97_09197</name>
</gene>
<dbReference type="InterPro" id="IPR012336">
    <property type="entry name" value="Thioredoxin-like_fold"/>
</dbReference>
<dbReference type="eggNOG" id="KOG3028">
    <property type="taxonomic scope" value="Eukaryota"/>
</dbReference>
<dbReference type="SUPFAM" id="SSF47616">
    <property type="entry name" value="GST C-terminal domain-like"/>
    <property type="match status" value="1"/>
</dbReference>
<dbReference type="OMA" id="RNAWLYT"/>
<feature type="domain" description="Metaxin glutathione S-transferase" evidence="2">
    <location>
        <begin position="232"/>
        <end position="300"/>
    </location>
</feature>
<evidence type="ECO:0000313" key="5">
    <source>
        <dbReference type="Proteomes" id="UP000016924"/>
    </source>
</evidence>
<evidence type="ECO:0000256" key="1">
    <source>
        <dbReference type="SAM" id="MobiDB-lite"/>
    </source>
</evidence>
<dbReference type="Pfam" id="PF17171">
    <property type="entry name" value="GST_C_6"/>
    <property type="match status" value="1"/>
</dbReference>
<dbReference type="Pfam" id="PF17172">
    <property type="entry name" value="GST_N_4"/>
    <property type="match status" value="1"/>
</dbReference>
<dbReference type="Proteomes" id="UP000016924">
    <property type="component" value="Unassembled WGS sequence"/>
</dbReference>